<dbReference type="Proteomes" id="UP000694557">
    <property type="component" value="Unassembled WGS sequence"/>
</dbReference>
<comment type="subunit">
    <text evidence="15">Cis- and trans-homodimer. Can form trans-heterodimers.</text>
</comment>
<evidence type="ECO:0000256" key="6">
    <source>
        <dbReference type="ARBA" id="ARBA00022729"/>
    </source>
</evidence>
<evidence type="ECO:0000313" key="20">
    <source>
        <dbReference type="Proteomes" id="UP000694557"/>
    </source>
</evidence>
<evidence type="ECO:0000256" key="7">
    <source>
        <dbReference type="ARBA" id="ARBA00022737"/>
    </source>
</evidence>
<dbReference type="Gene3D" id="2.60.40.10">
    <property type="entry name" value="Immunoglobulins"/>
    <property type="match status" value="1"/>
</dbReference>
<evidence type="ECO:0000256" key="17">
    <source>
        <dbReference type="SAM" id="SignalP"/>
    </source>
</evidence>
<evidence type="ECO:0000259" key="18">
    <source>
        <dbReference type="PROSITE" id="PS50835"/>
    </source>
</evidence>
<feature type="signal peptide" evidence="17">
    <location>
        <begin position="1"/>
        <end position="29"/>
    </location>
</feature>
<evidence type="ECO:0000256" key="15">
    <source>
        <dbReference type="ARBA" id="ARBA00062858"/>
    </source>
</evidence>
<dbReference type="InterPro" id="IPR013783">
    <property type="entry name" value="Ig-like_fold"/>
</dbReference>
<dbReference type="GO" id="GO:0005912">
    <property type="term" value="C:adherens junction"/>
    <property type="evidence" value="ECO:0007669"/>
    <property type="project" value="UniProtKB-SubCell"/>
</dbReference>
<evidence type="ECO:0000256" key="4">
    <source>
        <dbReference type="ARBA" id="ARBA00022475"/>
    </source>
</evidence>
<dbReference type="PROSITE" id="PS50835">
    <property type="entry name" value="IG_LIKE"/>
    <property type="match status" value="1"/>
</dbReference>
<dbReference type="SUPFAM" id="SSF48726">
    <property type="entry name" value="Immunoglobulin"/>
    <property type="match status" value="1"/>
</dbReference>
<accession>A0A8C7CFP1</accession>
<dbReference type="PANTHER" id="PTHR47011:SF1">
    <property type="entry name" value="CD226 ANTIGEN"/>
    <property type="match status" value="1"/>
</dbReference>
<dbReference type="GO" id="GO:0002729">
    <property type="term" value="P:positive regulation of natural killer cell cytokine production"/>
    <property type="evidence" value="ECO:0007669"/>
    <property type="project" value="InterPro"/>
</dbReference>
<dbReference type="InterPro" id="IPR036179">
    <property type="entry name" value="Ig-like_dom_sf"/>
</dbReference>
<gene>
    <name evidence="19" type="primary">LOC109879650</name>
</gene>
<evidence type="ECO:0000256" key="3">
    <source>
        <dbReference type="ARBA" id="ARBA00007810"/>
    </source>
</evidence>
<evidence type="ECO:0000256" key="1">
    <source>
        <dbReference type="ARBA" id="ARBA00004251"/>
    </source>
</evidence>
<dbReference type="FunFam" id="2.60.40.10:FF:000304">
    <property type="entry name" value="Nectin cell adhesion molecule 1"/>
    <property type="match status" value="1"/>
</dbReference>
<keyword evidence="10 16" id="KW-1133">Transmembrane helix</keyword>
<proteinExistence type="inferred from homology"/>
<dbReference type="InterPro" id="IPR013106">
    <property type="entry name" value="Ig_V-set"/>
</dbReference>
<dbReference type="GO" id="GO:0009897">
    <property type="term" value="C:external side of plasma membrane"/>
    <property type="evidence" value="ECO:0007669"/>
    <property type="project" value="TreeGrafter"/>
</dbReference>
<evidence type="ECO:0000256" key="11">
    <source>
        <dbReference type="ARBA" id="ARBA00023136"/>
    </source>
</evidence>
<dbReference type="PANTHER" id="PTHR47011">
    <property type="entry name" value="CD226 ANTIGEN"/>
    <property type="match status" value="1"/>
</dbReference>
<feature type="chain" id="PRO_5034511805" evidence="17">
    <location>
        <begin position="30"/>
        <end position="241"/>
    </location>
</feature>
<evidence type="ECO:0000256" key="14">
    <source>
        <dbReference type="ARBA" id="ARBA00058274"/>
    </source>
</evidence>
<dbReference type="KEGG" id="oki:109879650"/>
<dbReference type="InterPro" id="IPR042842">
    <property type="entry name" value="CD226"/>
</dbReference>
<dbReference type="GeneTree" id="ENSGT00500000044993"/>
<keyword evidence="20" id="KW-1185">Reference proteome</keyword>
<comment type="subcellular location">
    <subcellularLocation>
        <location evidence="2">Cell junction</location>
        <location evidence="2">Adherens junction</location>
    </subcellularLocation>
    <subcellularLocation>
        <location evidence="1">Cell membrane</location>
        <topology evidence="1">Single-pass type I membrane protein</topology>
    </subcellularLocation>
</comment>
<dbReference type="Ensembl" id="ENSOKIT00005005623.1">
    <property type="protein sequence ID" value="ENSOKIP00005005266.1"/>
    <property type="gene ID" value="ENSOKIG00005002472.1"/>
</dbReference>
<evidence type="ECO:0000256" key="5">
    <source>
        <dbReference type="ARBA" id="ARBA00022692"/>
    </source>
</evidence>
<protein>
    <submittedName>
        <fullName evidence="19">CD226 molecule</fullName>
    </submittedName>
</protein>
<reference evidence="19" key="1">
    <citation type="submission" date="2025-08" db="UniProtKB">
        <authorList>
            <consortium name="Ensembl"/>
        </authorList>
    </citation>
    <scope>IDENTIFICATION</scope>
</reference>
<keyword evidence="5 16" id="KW-0812">Transmembrane</keyword>
<keyword evidence="4" id="KW-1003">Cell membrane</keyword>
<feature type="domain" description="Ig-like" evidence="18">
    <location>
        <begin position="18"/>
        <end position="130"/>
    </location>
</feature>
<keyword evidence="7" id="KW-0677">Repeat</keyword>
<keyword evidence="11 16" id="KW-0472">Membrane</keyword>
<dbReference type="GeneID" id="109879650"/>
<evidence type="ECO:0000256" key="12">
    <source>
        <dbReference type="ARBA" id="ARBA00023157"/>
    </source>
</evidence>
<keyword evidence="12" id="KW-1015">Disulfide bond</keyword>
<evidence type="ECO:0000256" key="9">
    <source>
        <dbReference type="ARBA" id="ARBA00022949"/>
    </source>
</evidence>
<keyword evidence="6 17" id="KW-0732">Signal</keyword>
<keyword evidence="8" id="KW-0130">Cell adhesion</keyword>
<dbReference type="AlphaFoldDB" id="A0A8C7CFP1"/>
<dbReference type="GO" id="GO:0050839">
    <property type="term" value="F:cell adhesion molecule binding"/>
    <property type="evidence" value="ECO:0007669"/>
    <property type="project" value="TreeGrafter"/>
</dbReference>
<comment type="function">
    <text evidence="14">Cell adhesion molecule that promotes cell-cell contacts and plays important roles in the development of the nervous system. Acts by forming homophilic or heterophilic trans-dimers.</text>
</comment>
<evidence type="ECO:0000256" key="16">
    <source>
        <dbReference type="SAM" id="Phobius"/>
    </source>
</evidence>
<sequence>MAVQKDHWYDRALLILLSSLTVSVQQTDGVTTVKLEEGMVLECVCPWEGSLTMVSWTKLIRFDKVPIAVYHPEYELSISQSYQTRIQFLKTTPMDGSITITNVTQDDTGVYHCSVQTFPRGSWARDILVEEDDADEDQEEMDLHTREPEPSPVDFSLSAYLIYIYVGGGVAGLLILLSVILIMVVWQRKKKRREEYRIKLHPAQRQNVPVHDRMRKGTNQRGDMPVYANMHTIRPHTKRTK</sequence>
<keyword evidence="9" id="KW-0965">Cell junction</keyword>
<reference evidence="19" key="2">
    <citation type="submission" date="2025-09" db="UniProtKB">
        <authorList>
            <consortium name="Ensembl"/>
        </authorList>
    </citation>
    <scope>IDENTIFICATION</scope>
</reference>
<dbReference type="Pfam" id="PF07686">
    <property type="entry name" value="V-set"/>
    <property type="match status" value="1"/>
</dbReference>
<dbReference type="GO" id="GO:0002891">
    <property type="term" value="P:positive regulation of immunoglobulin mediated immune response"/>
    <property type="evidence" value="ECO:0007669"/>
    <property type="project" value="TreeGrafter"/>
</dbReference>
<evidence type="ECO:0000256" key="2">
    <source>
        <dbReference type="ARBA" id="ARBA00004536"/>
    </source>
</evidence>
<evidence type="ECO:0000256" key="13">
    <source>
        <dbReference type="ARBA" id="ARBA00023180"/>
    </source>
</evidence>
<evidence type="ECO:0000256" key="8">
    <source>
        <dbReference type="ARBA" id="ARBA00022889"/>
    </source>
</evidence>
<feature type="transmembrane region" description="Helical" evidence="16">
    <location>
        <begin position="160"/>
        <end position="186"/>
    </location>
</feature>
<evidence type="ECO:0000313" key="19">
    <source>
        <dbReference type="Ensembl" id="ENSOKIP00005005266.1"/>
    </source>
</evidence>
<organism evidence="19 20">
    <name type="scientific">Oncorhynchus kisutch</name>
    <name type="common">Coho salmon</name>
    <name type="synonym">Salmo kisutch</name>
    <dbReference type="NCBI Taxonomy" id="8019"/>
    <lineage>
        <taxon>Eukaryota</taxon>
        <taxon>Metazoa</taxon>
        <taxon>Chordata</taxon>
        <taxon>Craniata</taxon>
        <taxon>Vertebrata</taxon>
        <taxon>Euteleostomi</taxon>
        <taxon>Actinopterygii</taxon>
        <taxon>Neopterygii</taxon>
        <taxon>Teleostei</taxon>
        <taxon>Protacanthopterygii</taxon>
        <taxon>Salmoniformes</taxon>
        <taxon>Salmonidae</taxon>
        <taxon>Salmoninae</taxon>
        <taxon>Oncorhynchus</taxon>
    </lineage>
</organism>
<dbReference type="GO" id="GO:0007155">
    <property type="term" value="P:cell adhesion"/>
    <property type="evidence" value="ECO:0007669"/>
    <property type="project" value="UniProtKB-KW"/>
</dbReference>
<dbReference type="InterPro" id="IPR007110">
    <property type="entry name" value="Ig-like_dom"/>
</dbReference>
<name>A0A8C7CFP1_ONCKI</name>
<keyword evidence="13" id="KW-0325">Glycoprotein</keyword>
<dbReference type="RefSeq" id="XP_020327400.1">
    <property type="nucleotide sequence ID" value="XM_020471811.2"/>
</dbReference>
<evidence type="ECO:0000256" key="10">
    <source>
        <dbReference type="ARBA" id="ARBA00022989"/>
    </source>
</evidence>
<comment type="similarity">
    <text evidence="3">Belongs to the nectin family.</text>
</comment>